<evidence type="ECO:0000256" key="3">
    <source>
        <dbReference type="SAM" id="MobiDB-lite"/>
    </source>
</evidence>
<evidence type="ECO:0000256" key="2">
    <source>
        <dbReference type="PROSITE-ProRule" id="PRU00591"/>
    </source>
</evidence>
<dbReference type="OrthoDB" id="1928263at2"/>
<proteinExistence type="predicted"/>
<keyword evidence="1" id="KW-0677">Repeat</keyword>
<dbReference type="InterPro" id="IPR018337">
    <property type="entry name" value="Cell_wall/Cho-bd_repeat"/>
</dbReference>
<dbReference type="STRING" id="467210.HMPREF1866_02875"/>
<accession>A0A133ZB18</accession>
<dbReference type="AlphaFoldDB" id="A0A133ZB18"/>
<evidence type="ECO:0000313" key="4">
    <source>
        <dbReference type="EMBL" id="KXB52632.1"/>
    </source>
</evidence>
<keyword evidence="5" id="KW-1185">Reference proteome</keyword>
<dbReference type="Proteomes" id="UP000070394">
    <property type="component" value="Unassembled WGS sequence"/>
</dbReference>
<feature type="repeat" description="Cell wall-binding" evidence="2">
    <location>
        <begin position="110"/>
        <end position="129"/>
    </location>
</feature>
<evidence type="ECO:0000313" key="5">
    <source>
        <dbReference type="Proteomes" id="UP000070394"/>
    </source>
</evidence>
<dbReference type="Pfam" id="PF19085">
    <property type="entry name" value="Choline_bind_2"/>
    <property type="match status" value="1"/>
</dbReference>
<organism evidence="4 5">
    <name type="scientific">Lachnoanaerobaculum saburreum</name>
    <dbReference type="NCBI Taxonomy" id="467210"/>
    <lineage>
        <taxon>Bacteria</taxon>
        <taxon>Bacillati</taxon>
        <taxon>Bacillota</taxon>
        <taxon>Clostridia</taxon>
        <taxon>Lachnospirales</taxon>
        <taxon>Lachnospiraceae</taxon>
        <taxon>Lachnoanaerobaculum</taxon>
    </lineage>
</organism>
<dbReference type="RefSeq" id="WP_060932360.1">
    <property type="nucleotide sequence ID" value="NZ_KQ959852.1"/>
</dbReference>
<dbReference type="EMBL" id="LSDA01000148">
    <property type="protein sequence ID" value="KXB52632.1"/>
    <property type="molecule type" value="Genomic_DNA"/>
</dbReference>
<gene>
    <name evidence="4" type="ORF">HMPREF1866_02875</name>
</gene>
<sequence>MKKKILLPLFAFGLILATPTVIYAEGWSRSGSDWIYLDKNNDKVTNEWRKGADDKWRYLNDNGVMATNSWVDNDKYYVDDQGLIAEGWRKLKDGNEYYWAYFQNGGKAVKGNWKNIDNKYYYFDDDGKMLTGWILDNNYYIKSDGTMVTGWYKLLPPDSEEQKPGPNSGNKEKWYYFTNTGKKFKPVLNGNAKFGEKKIDGVRYAFDENGELVSGWMQISGGSNPGIKNYRYMNDDGTIRTGWYSLEPPEDLLGNYNHLVEWFYFSSTGEPYASKTDKLNISDLVKIKDKQYLFNKNGTPVYGIQKVYQGNTYSAYYFGESSQCYLIKGKQNIKESSGKSEEYFFQTSTGKGLTGTKDSKLYYKGRLVRANEYMKYQVFAVPNESGSGTTNYVVNSSGKIVSNGKVKDADKVEYKTNASGVLTAIDGSTNISGSFETPQEPDWANND</sequence>
<name>A0A133ZB18_9FIRM</name>
<dbReference type="SUPFAM" id="SSF69360">
    <property type="entry name" value="Cell wall binding repeat"/>
    <property type="match status" value="1"/>
</dbReference>
<dbReference type="Gene3D" id="2.10.270.20">
    <property type="match status" value="2"/>
</dbReference>
<feature type="compositionally biased region" description="Polar residues" evidence="3">
    <location>
        <begin position="428"/>
        <end position="437"/>
    </location>
</feature>
<dbReference type="Gene3D" id="2.10.270.10">
    <property type="entry name" value="Cholin Binding"/>
    <property type="match status" value="1"/>
</dbReference>
<dbReference type="Pfam" id="PF19127">
    <property type="entry name" value="Choline_bind_3"/>
    <property type="match status" value="1"/>
</dbReference>
<protein>
    <submittedName>
        <fullName evidence="4">Cell wall-binding repeat protein</fullName>
    </submittedName>
</protein>
<feature type="region of interest" description="Disordered" evidence="3">
    <location>
        <begin position="428"/>
        <end position="447"/>
    </location>
</feature>
<evidence type="ECO:0000256" key="1">
    <source>
        <dbReference type="ARBA" id="ARBA00022737"/>
    </source>
</evidence>
<feature type="repeat" description="Cell wall-binding" evidence="2">
    <location>
        <begin position="45"/>
        <end position="65"/>
    </location>
</feature>
<dbReference type="PROSITE" id="PS51170">
    <property type="entry name" value="CW"/>
    <property type="match status" value="2"/>
</dbReference>
<comment type="caution">
    <text evidence="4">The sequence shown here is derived from an EMBL/GenBank/DDBJ whole genome shotgun (WGS) entry which is preliminary data.</text>
</comment>
<reference evidence="5" key="1">
    <citation type="submission" date="2016-01" db="EMBL/GenBank/DDBJ databases">
        <authorList>
            <person name="Mitreva M."/>
            <person name="Pepin K.H."/>
            <person name="Mihindukulasuriya K.A."/>
            <person name="Fulton R."/>
            <person name="Fronick C."/>
            <person name="O'Laughlin M."/>
            <person name="Miner T."/>
            <person name="Herter B."/>
            <person name="Rosa B.A."/>
            <person name="Cordes M."/>
            <person name="Tomlinson C."/>
            <person name="Wollam A."/>
            <person name="Palsikar V.B."/>
            <person name="Mardis E.R."/>
            <person name="Wilson R.K."/>
        </authorList>
    </citation>
    <scope>NUCLEOTIDE SEQUENCE [LARGE SCALE GENOMIC DNA]</scope>
    <source>
        <strain evidence="5">DNF00896</strain>
    </source>
</reference>
<dbReference type="PATRIC" id="fig|467210.3.peg.2852"/>